<gene>
    <name evidence="2" type="ORF">OU5_2053</name>
</gene>
<dbReference type="KEGG" id="pman:OU5_2053"/>
<name>A0A024E8J4_9PSED</name>
<organism evidence="2 3">
    <name type="scientific">Pseudomonas mandelii JR-1</name>
    <dbReference type="NCBI Taxonomy" id="1147786"/>
    <lineage>
        <taxon>Bacteria</taxon>
        <taxon>Pseudomonadati</taxon>
        <taxon>Pseudomonadota</taxon>
        <taxon>Gammaproteobacteria</taxon>
        <taxon>Pseudomonadales</taxon>
        <taxon>Pseudomonadaceae</taxon>
        <taxon>Pseudomonas</taxon>
    </lineage>
</organism>
<proteinExistence type="predicted"/>
<dbReference type="InterPro" id="IPR022225">
    <property type="entry name" value="Phage_tail_fibre_N"/>
</dbReference>
<dbReference type="PANTHER" id="PTHR35191:SF1">
    <property type="entry name" value="PROPHAGE SIDE TAIL FIBER PROTEIN HOMOLOG STFQ-RELATED"/>
    <property type="match status" value="1"/>
</dbReference>
<reference evidence="2 3" key="1">
    <citation type="journal article" date="2012" name="J. Bacteriol.">
        <title>Genome sequence of cold-adapted Pseudomonas mandelii strain JR-1.</title>
        <authorList>
            <person name="Jang S.H."/>
            <person name="Kim J."/>
            <person name="Kim J."/>
            <person name="Hong S."/>
            <person name="Lee C."/>
        </authorList>
    </citation>
    <scope>NUCLEOTIDE SEQUENCE [LARGE SCALE GENOMIC DNA]</scope>
    <source>
        <strain evidence="2 3">JR-1</strain>
    </source>
</reference>
<accession>A0A024E8J4</accession>
<dbReference type="HOGENOM" id="CLU_360498_0_0_6"/>
<evidence type="ECO:0000313" key="2">
    <source>
        <dbReference type="EMBL" id="AHZ69132.1"/>
    </source>
</evidence>
<evidence type="ECO:0000259" key="1">
    <source>
        <dbReference type="Pfam" id="PF12571"/>
    </source>
</evidence>
<dbReference type="PANTHER" id="PTHR35191">
    <property type="entry name" value="PROPHAGE SIDE TAIL FIBER PROTEIN HOMOLOG STFQ-RELATED"/>
    <property type="match status" value="1"/>
</dbReference>
<dbReference type="Pfam" id="PF12571">
    <property type="entry name" value="Phage_tail_fib"/>
    <property type="match status" value="1"/>
</dbReference>
<dbReference type="EMBL" id="CP005960">
    <property type="protein sequence ID" value="AHZ69132.1"/>
    <property type="molecule type" value="Genomic_DNA"/>
</dbReference>
<dbReference type="Proteomes" id="UP000026913">
    <property type="component" value="Chromosome"/>
</dbReference>
<sequence>MAKQANADALGIPWKLTEMGVGDANLTDPIPSATQTQLIREWRRRPLNQLKIDPANPAVIIAEQVIPADEGGFWIREIGLYDADGDLVAVANCAPSFKPVLSQGSGRTQVVRMNFIVSSAANITLKIDPSVVLATREYVDSKVLEELYKLDSKQSVRVATTANIALAGLQPVDGVALVAGDRVLVKNQTVAKDNGLYIVAAGVWPRALDADSSAEVTSALVVAVEQGATLADSRWQLVTDGVIILGSTSLVFQDVTQGYAPINSPAFLGSPTANTAPAGSNTRQLANAEFVRTAVHGSTFIDISGAGTLALTAAEAGTGTLTLFGALTGNRTIVVPTVQTRLQVVNSTTGAFSLTVKTAAGAGVAVTQGTSTLLFVTGANTIAQQQSDFDSIAMTGNPTTPTPAAGDNDKSVANTEFVQRAKGGYRGFTVLTAAAALTVADIGNLVSVNGTFTVTLPASNLVNRGEAIHFRNVGDGAVTVACAGADIIDAGGIALANITLQPGASLELVNAGGTNWWASGSAQLQYSTVRESFGGVIGDVRNGRMSVTAPSLTATYKADELLVMASYGGLHRLVGVNKSINLSAVGAGGMGVAGGAPVNGWLGIYVVYNPDTKAMALVGVNGTPGVLSEKCPPASLPAGYTASALVAVVPINASGQFPVLEVVDREVMTYKSIYGGLVATLTPVSLTASVPPNAKSINMNAASTVNAAGQCTVIAAGTAAGSANPGFTTYVGQSTAAGQNVTFTFRDVPLFTTQYIWLQATGPLTTTQFNCYGYKF</sequence>
<dbReference type="InterPro" id="IPR051934">
    <property type="entry name" value="Phage_Tail_Fiber_Structural"/>
</dbReference>
<dbReference type="AlphaFoldDB" id="A0A024E8J4"/>
<evidence type="ECO:0000313" key="3">
    <source>
        <dbReference type="Proteomes" id="UP000026913"/>
    </source>
</evidence>
<feature type="domain" description="Phage tail fibre protein N-terminal" evidence="1">
    <location>
        <begin position="2"/>
        <end position="136"/>
    </location>
</feature>
<protein>
    <submittedName>
        <fullName evidence="2">Tail fiber protein H, putative</fullName>
    </submittedName>
</protein>